<accession>A0A501W8Y1</accession>
<feature type="signal peptide" evidence="1">
    <location>
        <begin position="1"/>
        <end position="20"/>
    </location>
</feature>
<proteinExistence type="predicted"/>
<protein>
    <submittedName>
        <fullName evidence="3">T9SS type A sorting domain-containing protein</fullName>
    </submittedName>
</protein>
<feature type="chain" id="PRO_5021270604" evidence="1">
    <location>
        <begin position="21"/>
        <end position="248"/>
    </location>
</feature>
<name>A0A501W8Y1_9BACT</name>
<dbReference type="Proteomes" id="UP000316727">
    <property type="component" value="Unassembled WGS sequence"/>
</dbReference>
<dbReference type="NCBIfam" id="TIGR04183">
    <property type="entry name" value="Por_Secre_tail"/>
    <property type="match status" value="1"/>
</dbReference>
<gene>
    <name evidence="3" type="ORF">FJM65_08200</name>
</gene>
<reference evidence="3 4" key="1">
    <citation type="submission" date="2019-06" db="EMBL/GenBank/DDBJ databases">
        <title>A novel bacterium of genus Pontibacter, isolated from marine sediment.</title>
        <authorList>
            <person name="Huang H."/>
            <person name="Mo K."/>
            <person name="Hu Y."/>
        </authorList>
    </citation>
    <scope>NUCLEOTIDE SEQUENCE [LARGE SCALE GENOMIC DNA]</scope>
    <source>
        <strain evidence="3 4">HB172049</strain>
    </source>
</reference>
<sequence length="248" mass="27059">MRRALHVVAATMALMLTAVAGKAQTIQEPTVNGTLDVISGNGELAINQDVQWQAYIDAHDREGESANLQIKLHKPAQSENFTLYYNSNRDATTEEEAVYEEVAFENGVATVGPEEGVVLPASYKEYFKINFSEPGIYVYDLVLVRTDGNQLAKVTETVSVGTVAGTDDMIGDTRVAVYPTVSNGMVRLNLGSIRNAEVAVHDILGRKVLQLSRANGVVEINTQKYARGTYFVKVSADNDMASSRLIVR</sequence>
<dbReference type="OrthoDB" id="849076at2"/>
<dbReference type="InterPro" id="IPR026444">
    <property type="entry name" value="Secre_tail"/>
</dbReference>
<keyword evidence="4" id="KW-1185">Reference proteome</keyword>
<evidence type="ECO:0000313" key="4">
    <source>
        <dbReference type="Proteomes" id="UP000316727"/>
    </source>
</evidence>
<comment type="caution">
    <text evidence="3">The sequence shown here is derived from an EMBL/GenBank/DDBJ whole genome shotgun (WGS) entry which is preliminary data.</text>
</comment>
<organism evidence="3 4">
    <name type="scientific">Pontibacter mangrovi</name>
    <dbReference type="NCBI Taxonomy" id="2589816"/>
    <lineage>
        <taxon>Bacteria</taxon>
        <taxon>Pseudomonadati</taxon>
        <taxon>Bacteroidota</taxon>
        <taxon>Cytophagia</taxon>
        <taxon>Cytophagales</taxon>
        <taxon>Hymenobacteraceae</taxon>
        <taxon>Pontibacter</taxon>
    </lineage>
</organism>
<evidence type="ECO:0000256" key="1">
    <source>
        <dbReference type="SAM" id="SignalP"/>
    </source>
</evidence>
<evidence type="ECO:0000259" key="2">
    <source>
        <dbReference type="Pfam" id="PF18962"/>
    </source>
</evidence>
<dbReference type="RefSeq" id="WP_140621009.1">
    <property type="nucleotide sequence ID" value="NZ_VFRQ01000003.1"/>
</dbReference>
<feature type="domain" description="Secretion system C-terminal sorting" evidence="2">
    <location>
        <begin position="177"/>
        <end position="247"/>
    </location>
</feature>
<dbReference type="AlphaFoldDB" id="A0A501W8Y1"/>
<dbReference type="EMBL" id="VFRQ01000003">
    <property type="protein sequence ID" value="TPE44985.1"/>
    <property type="molecule type" value="Genomic_DNA"/>
</dbReference>
<evidence type="ECO:0000313" key="3">
    <source>
        <dbReference type="EMBL" id="TPE44985.1"/>
    </source>
</evidence>
<keyword evidence="1" id="KW-0732">Signal</keyword>
<dbReference type="Pfam" id="PF18962">
    <property type="entry name" value="Por_Secre_tail"/>
    <property type="match status" value="1"/>
</dbReference>